<organism evidence="1 2">
    <name type="scientific">Setaria viridis</name>
    <name type="common">Green bristlegrass</name>
    <name type="synonym">Setaria italica subsp. viridis</name>
    <dbReference type="NCBI Taxonomy" id="4556"/>
    <lineage>
        <taxon>Eukaryota</taxon>
        <taxon>Viridiplantae</taxon>
        <taxon>Streptophyta</taxon>
        <taxon>Embryophyta</taxon>
        <taxon>Tracheophyta</taxon>
        <taxon>Spermatophyta</taxon>
        <taxon>Magnoliopsida</taxon>
        <taxon>Liliopsida</taxon>
        <taxon>Poales</taxon>
        <taxon>Poaceae</taxon>
        <taxon>PACMAD clade</taxon>
        <taxon>Panicoideae</taxon>
        <taxon>Panicodae</taxon>
        <taxon>Paniceae</taxon>
        <taxon>Cenchrinae</taxon>
        <taxon>Setaria</taxon>
    </lineage>
</organism>
<gene>
    <name evidence="1" type="ORF">SEVIR_9G078800v2</name>
</gene>
<dbReference type="EMBL" id="CM016560">
    <property type="protein sequence ID" value="TKV91200.1"/>
    <property type="molecule type" value="Genomic_DNA"/>
</dbReference>
<name>A0A4U6SRU5_SETVI</name>
<proteinExistence type="predicted"/>
<sequence>MQKLYPKPTRSKLSHCPVPGALLTALHACTVKLTFPGENGLPMISWHWEGRENLEQGAMGDGPSGLQQELPADGLAGVGTYIFHFQSLTENSYDGRFPSMDYVCLIMNQGKTPYIAVGGAHCPASDFDTTCQQKRSNTSPTALP</sequence>
<dbReference type="Proteomes" id="UP000298652">
    <property type="component" value="Chromosome 9"/>
</dbReference>
<reference evidence="1" key="1">
    <citation type="submission" date="2019-03" db="EMBL/GenBank/DDBJ databases">
        <title>WGS assembly of Setaria viridis.</title>
        <authorList>
            <person name="Huang P."/>
            <person name="Jenkins J."/>
            <person name="Grimwood J."/>
            <person name="Barry K."/>
            <person name="Healey A."/>
            <person name="Mamidi S."/>
            <person name="Sreedasyam A."/>
            <person name="Shu S."/>
            <person name="Feldman M."/>
            <person name="Wu J."/>
            <person name="Yu Y."/>
            <person name="Chen C."/>
            <person name="Johnson J."/>
            <person name="Rokhsar D."/>
            <person name="Baxter I."/>
            <person name="Schmutz J."/>
            <person name="Brutnell T."/>
            <person name="Kellogg E."/>
        </authorList>
    </citation>
    <scope>NUCLEOTIDE SEQUENCE [LARGE SCALE GENOMIC DNA]</scope>
</reference>
<dbReference type="Gramene" id="TKV91200">
    <property type="protein sequence ID" value="TKV91200"/>
    <property type="gene ID" value="SEVIR_9G078800v2"/>
</dbReference>
<dbReference type="AlphaFoldDB" id="A0A4U6SRU5"/>
<evidence type="ECO:0000313" key="1">
    <source>
        <dbReference type="EMBL" id="TKV91200.1"/>
    </source>
</evidence>
<protein>
    <submittedName>
        <fullName evidence="1">Uncharacterized protein</fullName>
    </submittedName>
</protein>
<evidence type="ECO:0000313" key="2">
    <source>
        <dbReference type="Proteomes" id="UP000298652"/>
    </source>
</evidence>
<accession>A0A4U6SRU5</accession>
<keyword evidence="2" id="KW-1185">Reference proteome</keyword>